<dbReference type="Proteomes" id="UP000326877">
    <property type="component" value="Unassembled WGS sequence"/>
</dbReference>
<dbReference type="PROSITE" id="PS51257">
    <property type="entry name" value="PROKAR_LIPOPROTEIN"/>
    <property type="match status" value="1"/>
</dbReference>
<evidence type="ECO:0000256" key="1">
    <source>
        <dbReference type="SAM" id="SignalP"/>
    </source>
</evidence>
<keyword evidence="1" id="KW-0732">Signal</keyword>
<feature type="signal peptide" evidence="1">
    <location>
        <begin position="1"/>
        <end position="17"/>
    </location>
</feature>
<dbReference type="EMBL" id="ML735357">
    <property type="protein sequence ID" value="KAE8384744.1"/>
    <property type="molecule type" value="Genomic_DNA"/>
</dbReference>
<gene>
    <name evidence="2" type="ORF">BDV23DRAFT_30538</name>
</gene>
<evidence type="ECO:0000313" key="2">
    <source>
        <dbReference type="EMBL" id="KAE8384744.1"/>
    </source>
</evidence>
<accession>A0A5N7BSE2</accession>
<dbReference type="AlphaFoldDB" id="A0A5N7BSE2"/>
<proteinExistence type="predicted"/>
<protein>
    <submittedName>
        <fullName evidence="2">Uncharacterized protein</fullName>
    </submittedName>
</protein>
<feature type="chain" id="PRO_5024912674" evidence="1">
    <location>
        <begin position="18"/>
        <end position="139"/>
    </location>
</feature>
<name>A0A5N7BSE2_PETAA</name>
<organism evidence="2">
    <name type="scientific">Petromyces alliaceus</name>
    <name type="common">Aspergillus alliaceus</name>
    <dbReference type="NCBI Taxonomy" id="209559"/>
    <lineage>
        <taxon>Eukaryota</taxon>
        <taxon>Fungi</taxon>
        <taxon>Dikarya</taxon>
        <taxon>Ascomycota</taxon>
        <taxon>Pezizomycotina</taxon>
        <taxon>Eurotiomycetes</taxon>
        <taxon>Eurotiomycetidae</taxon>
        <taxon>Eurotiales</taxon>
        <taxon>Aspergillaceae</taxon>
        <taxon>Aspergillus</taxon>
        <taxon>Aspergillus subgen. Circumdati</taxon>
    </lineage>
</organism>
<dbReference type="OrthoDB" id="4494422at2759"/>
<sequence length="139" mass="15148">MRLSLLTLAATAPSTLGCTFGFFLIHNTVRGGANEVMCTARIFETDSPDFENQRGDAYVKTGCGGGCHKLDYKGETYEFCFDRTANNNLSGSATVQRTSNGGGKKRNIYPEGQEWRNVSPAFIGSTDFHVYFASHVACP</sequence>
<reference evidence="2" key="1">
    <citation type="submission" date="2019-04" db="EMBL/GenBank/DDBJ databases">
        <title>Friends and foes A comparative genomics studyof 23 Aspergillus species from section Flavi.</title>
        <authorList>
            <consortium name="DOE Joint Genome Institute"/>
            <person name="Kjaerbolling I."/>
            <person name="Vesth T."/>
            <person name="Frisvad J.C."/>
            <person name="Nybo J.L."/>
            <person name="Theobald S."/>
            <person name="Kildgaard S."/>
            <person name="Isbrandt T."/>
            <person name="Kuo A."/>
            <person name="Sato A."/>
            <person name="Lyhne E.K."/>
            <person name="Kogle M.E."/>
            <person name="Wiebenga A."/>
            <person name="Kun R.S."/>
            <person name="Lubbers R.J."/>
            <person name="Makela M.R."/>
            <person name="Barry K."/>
            <person name="Chovatia M."/>
            <person name="Clum A."/>
            <person name="Daum C."/>
            <person name="Haridas S."/>
            <person name="He G."/>
            <person name="LaButti K."/>
            <person name="Lipzen A."/>
            <person name="Mondo S."/>
            <person name="Riley R."/>
            <person name="Salamov A."/>
            <person name="Simmons B.A."/>
            <person name="Magnuson J.K."/>
            <person name="Henrissat B."/>
            <person name="Mortensen U.H."/>
            <person name="Larsen T.O."/>
            <person name="Devries R.P."/>
            <person name="Grigoriev I.V."/>
            <person name="Machida M."/>
            <person name="Baker S.E."/>
            <person name="Andersen M.R."/>
        </authorList>
    </citation>
    <scope>NUCLEOTIDE SEQUENCE [LARGE SCALE GENOMIC DNA]</scope>
    <source>
        <strain evidence="2">IBT 14317</strain>
    </source>
</reference>